<comment type="caution">
    <text evidence="4">The sequence shown here is derived from an EMBL/GenBank/DDBJ whole genome shotgun (WGS) entry which is preliminary data.</text>
</comment>
<evidence type="ECO:0000256" key="1">
    <source>
        <dbReference type="ARBA" id="ARBA00023002"/>
    </source>
</evidence>
<organism evidence="4 5">
    <name type="scientific">Pseudomonas kairouanensis</name>
    <dbReference type="NCBI Taxonomy" id="2293832"/>
    <lineage>
        <taxon>Bacteria</taxon>
        <taxon>Pseudomonadati</taxon>
        <taxon>Pseudomonadota</taxon>
        <taxon>Gammaproteobacteria</taxon>
        <taxon>Pseudomonadales</taxon>
        <taxon>Pseudomonadaceae</taxon>
        <taxon>Pseudomonas</taxon>
    </lineage>
</organism>
<dbReference type="NCBIfam" id="NF005313">
    <property type="entry name" value="PRK06847.1"/>
    <property type="match status" value="1"/>
</dbReference>
<keyword evidence="5" id="KW-1185">Reference proteome</keyword>
<dbReference type="AlphaFoldDB" id="A0A4Z0AWQ9"/>
<evidence type="ECO:0000313" key="4">
    <source>
        <dbReference type="EMBL" id="TFY91185.1"/>
    </source>
</evidence>
<dbReference type="Proteomes" id="UP000297391">
    <property type="component" value="Unassembled WGS sequence"/>
</dbReference>
<dbReference type="EMBL" id="QUZU01000005">
    <property type="protein sequence ID" value="TFY91185.1"/>
    <property type="molecule type" value="Genomic_DNA"/>
</dbReference>
<dbReference type="InterPro" id="IPR036188">
    <property type="entry name" value="FAD/NAD-bd_sf"/>
</dbReference>
<sequence>MSAIQKALVVGGGIGGMASAISLARLGIEVDLVEIDPNWRVYGAGITITGPTLRAFQELGIYEEVKAIAYTGHGIRVCDISGKQLRELPTPMPADSNVCGSGGIMRPDLHRILSELTLSSGVNVQLGITVNSLDQALNHANVVFSDNRTEQYDLVIGADGINSKVRKLIFPHAPEVFFTGQNAWRLVAPRPSEIDCRHYFLGGPVKVGLSPVSDKHMYMFLLENSPSAKRFSESELHSRLRELLIPYGGVIGALREELSVESAIIMRPLQGLVLPAPWYLGRVLLIGDAAHPTTPQLASGAGMAVEDGIVLSEEIAKGDAIELALQRYMERRYPRCRLVVDNSLEIGRREQAGAPISAQTELVESTLRTLSEPA</sequence>
<evidence type="ECO:0000313" key="5">
    <source>
        <dbReference type="Proteomes" id="UP000297391"/>
    </source>
</evidence>
<reference evidence="4 5" key="1">
    <citation type="journal article" date="2019" name="Syst. Appl. Microbiol.">
        <title>New species of pathogenic Pseudomonas isolated from citrus in Tunisia: Proposal of Pseudomonas kairouanensis sp. nov. and Pseudomonas nabeulensis sp. nov.</title>
        <authorList>
            <person name="Oueslati M."/>
            <person name="Mulet M."/>
            <person name="Gomila M."/>
            <person name="Berge O."/>
            <person name="Hajlaoui M.R."/>
            <person name="Lalucat J."/>
            <person name="Sadfi-Zouaoui N."/>
            <person name="Garcia-Valdes E."/>
        </authorList>
    </citation>
    <scope>NUCLEOTIDE SEQUENCE [LARGE SCALE GENOMIC DNA]</scope>
    <source>
        <strain evidence="4 5">KC12</strain>
    </source>
</reference>
<evidence type="ECO:0000256" key="2">
    <source>
        <dbReference type="ARBA" id="ARBA00023033"/>
    </source>
</evidence>
<accession>A0A4Z0AWQ9</accession>
<dbReference type="PANTHER" id="PTHR13789:SF309">
    <property type="entry name" value="PUTATIVE (AFU_ORTHOLOGUE AFUA_6G14510)-RELATED"/>
    <property type="match status" value="1"/>
</dbReference>
<dbReference type="GO" id="GO:0071949">
    <property type="term" value="F:FAD binding"/>
    <property type="evidence" value="ECO:0007669"/>
    <property type="project" value="InterPro"/>
</dbReference>
<dbReference type="GO" id="GO:0004497">
    <property type="term" value="F:monooxygenase activity"/>
    <property type="evidence" value="ECO:0007669"/>
    <property type="project" value="UniProtKB-KW"/>
</dbReference>
<gene>
    <name evidence="4" type="ORF">DYL59_06805</name>
</gene>
<dbReference type="PANTHER" id="PTHR13789">
    <property type="entry name" value="MONOOXYGENASE"/>
    <property type="match status" value="1"/>
</dbReference>
<dbReference type="InterPro" id="IPR050493">
    <property type="entry name" value="FAD-dep_Monooxygenase_BioMet"/>
</dbReference>
<keyword evidence="2" id="KW-0503">Monooxygenase</keyword>
<dbReference type="PRINTS" id="PR00420">
    <property type="entry name" value="RNGMNOXGNASE"/>
</dbReference>
<name>A0A4Z0AWQ9_9PSED</name>
<dbReference type="OrthoDB" id="9782160at2"/>
<dbReference type="Pfam" id="PF01494">
    <property type="entry name" value="FAD_binding_3"/>
    <property type="match status" value="1"/>
</dbReference>
<feature type="domain" description="FAD-binding" evidence="3">
    <location>
        <begin position="7"/>
        <end position="343"/>
    </location>
</feature>
<dbReference type="Gene3D" id="3.50.50.60">
    <property type="entry name" value="FAD/NAD(P)-binding domain"/>
    <property type="match status" value="1"/>
</dbReference>
<dbReference type="RefSeq" id="WP_135288481.1">
    <property type="nucleotide sequence ID" value="NZ_QUZU01000005.1"/>
</dbReference>
<keyword evidence="1" id="KW-0560">Oxidoreductase</keyword>
<proteinExistence type="predicted"/>
<protein>
    <submittedName>
        <fullName evidence="4">Oxidoreductase</fullName>
    </submittedName>
</protein>
<dbReference type="SUPFAM" id="SSF51905">
    <property type="entry name" value="FAD/NAD(P)-binding domain"/>
    <property type="match status" value="1"/>
</dbReference>
<evidence type="ECO:0000259" key="3">
    <source>
        <dbReference type="Pfam" id="PF01494"/>
    </source>
</evidence>
<dbReference type="InterPro" id="IPR002938">
    <property type="entry name" value="FAD-bd"/>
</dbReference>